<comment type="caution">
    <text evidence="1">The sequence shown here is derived from an EMBL/GenBank/DDBJ whole genome shotgun (WGS) entry which is preliminary data.</text>
</comment>
<reference evidence="1 2" key="1">
    <citation type="submission" date="2019-03" db="EMBL/GenBank/DDBJ databases">
        <title>Genomics of glacier-inhabiting Cryobacterium strains.</title>
        <authorList>
            <person name="Liu Q."/>
            <person name="Xin Y.-H."/>
        </authorList>
    </citation>
    <scope>NUCLEOTIDE SEQUENCE [LARGE SCALE GENOMIC DNA]</scope>
    <source>
        <strain evidence="1 2">TMT1-1</strain>
    </source>
</reference>
<evidence type="ECO:0000313" key="1">
    <source>
        <dbReference type="EMBL" id="TFD25163.1"/>
    </source>
</evidence>
<keyword evidence="2" id="KW-1185">Reference proteome</keyword>
<dbReference type="Proteomes" id="UP000298424">
    <property type="component" value="Unassembled WGS sequence"/>
</dbReference>
<dbReference type="AlphaFoldDB" id="A0A4R8ZDB8"/>
<evidence type="ECO:0000313" key="2">
    <source>
        <dbReference type="Proteomes" id="UP000298424"/>
    </source>
</evidence>
<dbReference type="RefSeq" id="WP_134572586.1">
    <property type="nucleotide sequence ID" value="NZ_SOGT01000012.1"/>
</dbReference>
<gene>
    <name evidence="1" type="ORF">E3T27_10355</name>
</gene>
<organism evidence="1 2">
    <name type="scientific">Cryobacterium lyxosi</name>
    <dbReference type="NCBI Taxonomy" id="1259228"/>
    <lineage>
        <taxon>Bacteria</taxon>
        <taxon>Bacillati</taxon>
        <taxon>Actinomycetota</taxon>
        <taxon>Actinomycetes</taxon>
        <taxon>Micrococcales</taxon>
        <taxon>Microbacteriaceae</taxon>
        <taxon>Cryobacterium</taxon>
    </lineage>
</organism>
<proteinExistence type="predicted"/>
<accession>A0A4R8ZDB8</accession>
<dbReference type="OrthoDB" id="2087554at2"/>
<dbReference type="EMBL" id="SOGT01000012">
    <property type="protein sequence ID" value="TFD25163.1"/>
    <property type="molecule type" value="Genomic_DNA"/>
</dbReference>
<name>A0A4R8ZDB8_9MICO</name>
<sequence length="168" mass="18622">MIVWQTYPKSGPTPVATRLAIAVFEAEFVSIDSESTNLKSDQVLAILAEGLRALNFVVEEGKTHANQIKLPVLYGQNDAVQKSFDADAFHSASGTVLEVEAGRGYANNQFLKDLFQACMMPDAQHLVIAVRNNYRDSRDFFKVVNWFDTLYTSGRLTLPLATVTVIGY</sequence>
<protein>
    <submittedName>
        <fullName evidence="1">Uncharacterized protein</fullName>
    </submittedName>
</protein>